<evidence type="ECO:0000256" key="11">
    <source>
        <dbReference type="ARBA" id="ARBA00047899"/>
    </source>
</evidence>
<dbReference type="GO" id="GO:0046872">
    <property type="term" value="F:metal ion binding"/>
    <property type="evidence" value="ECO:0007669"/>
    <property type="project" value="UniProtKB-KW"/>
</dbReference>
<keyword evidence="9 13" id="KW-0067">ATP-binding</keyword>
<comment type="catalytic activity">
    <reaction evidence="12">
        <text>L-seryl-[protein] + ATP = O-phospho-L-seryl-[protein] + ADP + H(+)</text>
        <dbReference type="Rhea" id="RHEA:17989"/>
        <dbReference type="Rhea" id="RHEA-COMP:9863"/>
        <dbReference type="Rhea" id="RHEA-COMP:11604"/>
        <dbReference type="ChEBI" id="CHEBI:15378"/>
        <dbReference type="ChEBI" id="CHEBI:29999"/>
        <dbReference type="ChEBI" id="CHEBI:30616"/>
        <dbReference type="ChEBI" id="CHEBI:83421"/>
        <dbReference type="ChEBI" id="CHEBI:456216"/>
        <dbReference type="EC" id="2.7.11.1"/>
    </reaction>
</comment>
<dbReference type="GO" id="GO:0004674">
    <property type="term" value="F:protein serine/threonine kinase activity"/>
    <property type="evidence" value="ECO:0007669"/>
    <property type="project" value="UniProtKB-KW"/>
</dbReference>
<organism evidence="16">
    <name type="scientific">Rhodosorus marinus</name>
    <dbReference type="NCBI Taxonomy" id="101924"/>
    <lineage>
        <taxon>Eukaryota</taxon>
        <taxon>Rhodophyta</taxon>
        <taxon>Stylonematophyceae</taxon>
        <taxon>Stylonematales</taxon>
        <taxon>Stylonemataceae</taxon>
        <taxon>Rhodosorus</taxon>
    </lineage>
</organism>
<evidence type="ECO:0000256" key="5">
    <source>
        <dbReference type="ARBA" id="ARBA00022679"/>
    </source>
</evidence>
<proteinExistence type="inferred from homology"/>
<feature type="compositionally biased region" description="Basic and acidic residues" evidence="14">
    <location>
        <begin position="261"/>
        <end position="281"/>
    </location>
</feature>
<dbReference type="PANTHER" id="PTHR48012">
    <property type="entry name" value="STERILE20-LIKE KINASE, ISOFORM B-RELATED"/>
    <property type="match status" value="1"/>
</dbReference>
<evidence type="ECO:0000256" key="10">
    <source>
        <dbReference type="ARBA" id="ARBA00022842"/>
    </source>
</evidence>
<dbReference type="PROSITE" id="PS00107">
    <property type="entry name" value="PROTEIN_KINASE_ATP"/>
    <property type="match status" value="1"/>
</dbReference>
<evidence type="ECO:0000256" key="4">
    <source>
        <dbReference type="ARBA" id="ARBA00022527"/>
    </source>
</evidence>
<feature type="domain" description="Protein kinase" evidence="15">
    <location>
        <begin position="523"/>
        <end position="778"/>
    </location>
</feature>
<keyword evidence="8" id="KW-0418">Kinase</keyword>
<dbReference type="InterPro" id="IPR011009">
    <property type="entry name" value="Kinase-like_dom_sf"/>
</dbReference>
<dbReference type="PROSITE" id="PS50011">
    <property type="entry name" value="PROTEIN_KINASE_DOM"/>
    <property type="match status" value="1"/>
</dbReference>
<accession>A0A7S2ZVU8</accession>
<dbReference type="SUPFAM" id="SSF56112">
    <property type="entry name" value="Protein kinase-like (PK-like)"/>
    <property type="match status" value="1"/>
</dbReference>
<evidence type="ECO:0000256" key="13">
    <source>
        <dbReference type="PROSITE-ProRule" id="PRU10141"/>
    </source>
</evidence>
<dbReference type="PANTHER" id="PTHR48012:SF10">
    <property type="entry name" value="FI20177P1"/>
    <property type="match status" value="1"/>
</dbReference>
<dbReference type="Gene3D" id="1.10.510.10">
    <property type="entry name" value="Transferase(Phosphotransferase) domain 1"/>
    <property type="match status" value="1"/>
</dbReference>
<evidence type="ECO:0000256" key="12">
    <source>
        <dbReference type="ARBA" id="ARBA00048679"/>
    </source>
</evidence>
<keyword evidence="6" id="KW-0479">Metal-binding</keyword>
<dbReference type="InterPro" id="IPR000719">
    <property type="entry name" value="Prot_kinase_dom"/>
</dbReference>
<dbReference type="AlphaFoldDB" id="A0A7S2ZVU8"/>
<dbReference type="FunFam" id="1.10.510.10:FF:000768">
    <property type="entry name" value="Non-specific serine/threonine protein kinase"/>
    <property type="match status" value="1"/>
</dbReference>
<dbReference type="EC" id="2.7.11.1" evidence="3"/>
<keyword evidence="4" id="KW-0723">Serine/threonine-protein kinase</keyword>
<dbReference type="InterPro" id="IPR050629">
    <property type="entry name" value="STE20/SPS1-PAK"/>
</dbReference>
<comment type="cofactor">
    <cofactor evidence="1">
        <name>Mg(2+)</name>
        <dbReference type="ChEBI" id="CHEBI:18420"/>
    </cofactor>
</comment>
<dbReference type="InterPro" id="IPR017441">
    <property type="entry name" value="Protein_kinase_ATP_BS"/>
</dbReference>
<dbReference type="GO" id="GO:0005737">
    <property type="term" value="C:cytoplasm"/>
    <property type="evidence" value="ECO:0007669"/>
    <property type="project" value="TreeGrafter"/>
</dbReference>
<comment type="catalytic activity">
    <reaction evidence="11">
        <text>L-threonyl-[protein] + ATP = O-phospho-L-threonyl-[protein] + ADP + H(+)</text>
        <dbReference type="Rhea" id="RHEA:46608"/>
        <dbReference type="Rhea" id="RHEA-COMP:11060"/>
        <dbReference type="Rhea" id="RHEA-COMP:11605"/>
        <dbReference type="ChEBI" id="CHEBI:15378"/>
        <dbReference type="ChEBI" id="CHEBI:30013"/>
        <dbReference type="ChEBI" id="CHEBI:30616"/>
        <dbReference type="ChEBI" id="CHEBI:61977"/>
        <dbReference type="ChEBI" id="CHEBI:456216"/>
        <dbReference type="EC" id="2.7.11.1"/>
    </reaction>
</comment>
<reference evidence="16" key="1">
    <citation type="submission" date="2021-01" db="EMBL/GenBank/DDBJ databases">
        <authorList>
            <person name="Corre E."/>
            <person name="Pelletier E."/>
            <person name="Niang G."/>
            <person name="Scheremetjew M."/>
            <person name="Finn R."/>
            <person name="Kale V."/>
            <person name="Holt S."/>
            <person name="Cochrane G."/>
            <person name="Meng A."/>
            <person name="Brown T."/>
            <person name="Cohen L."/>
        </authorList>
    </citation>
    <scope>NUCLEOTIDE SEQUENCE</scope>
    <source>
        <strain evidence="16">CCMP 769</strain>
    </source>
</reference>
<feature type="region of interest" description="Disordered" evidence="14">
    <location>
        <begin position="468"/>
        <end position="495"/>
    </location>
</feature>
<dbReference type="SMART" id="SM00220">
    <property type="entry name" value="S_TKc"/>
    <property type="match status" value="1"/>
</dbReference>
<keyword evidence="5" id="KW-0808">Transferase</keyword>
<gene>
    <name evidence="16" type="ORF">RMAR00112_LOCUS20325</name>
</gene>
<evidence type="ECO:0000313" key="16">
    <source>
        <dbReference type="EMBL" id="CAE0052299.1"/>
    </source>
</evidence>
<evidence type="ECO:0000256" key="2">
    <source>
        <dbReference type="ARBA" id="ARBA00008874"/>
    </source>
</evidence>
<feature type="compositionally biased region" description="Basic and acidic residues" evidence="14">
    <location>
        <begin position="28"/>
        <end position="48"/>
    </location>
</feature>
<evidence type="ECO:0000259" key="15">
    <source>
        <dbReference type="PROSITE" id="PS50011"/>
    </source>
</evidence>
<protein>
    <recommendedName>
        <fullName evidence="3">non-specific serine/threonine protein kinase</fullName>
        <ecNumber evidence="3">2.7.11.1</ecNumber>
    </recommendedName>
</protein>
<keyword evidence="7 13" id="KW-0547">Nucleotide-binding</keyword>
<feature type="binding site" evidence="13">
    <location>
        <position position="551"/>
    </location>
    <ligand>
        <name>ATP</name>
        <dbReference type="ChEBI" id="CHEBI:30616"/>
    </ligand>
</feature>
<evidence type="ECO:0000256" key="8">
    <source>
        <dbReference type="ARBA" id="ARBA00022777"/>
    </source>
</evidence>
<feature type="region of interest" description="Disordered" evidence="14">
    <location>
        <begin position="162"/>
        <end position="281"/>
    </location>
</feature>
<sequence length="818" mass="90612">MFSLLTMDLRPFIFRKDSQSALGRRARSSLDRPARLRQVSSREVHEPGYAEDPSVVAKKFEQASISTGEGPIRARENSENMPMNGDPMPQQESPQMVERTVEKTKILDDSVAFPSIADRMKLYNVPQRPITPAEDTVIPSGPTAKWDHMKWSSKKNLDCSARNGEVGPVASSARRGIPTREGFGQEASTDLGTENVGHGHLAKPGGAQHTINGKVDVSFVSPDSSSLSPAKQYQAGKDAPTLVQQQSQLKLRTVKKRSPKRTMEAKPEQDRTSPKTGLKDLEKSFTRLRKGMGKSKAAAASADVGQAPSFNEISGAKASPTAQTKADTSLAKSVSPHALNGVSPEEIAKAIEQSNSPTDKSRTEHLEDVVSRSMSKIAAPFKRGGKKTAVTGPVLVERTVHVKADLSSATGFVGLPADMEEELLKSGLKHDEINTDAAMNAYLLYQAGAPPKPKNRVDRIPNETKQIESAKREVAATNSPRAGTAETRTRTRREHYEPKVPTIRESVAPRDPIFINTDPEEVFQDMTEIGHGASGSVFVATDKKKQKVALKQVRPQTKQELESLEMEIRMMACTRHPNLIKCRETYLWKNMAWISMDYMDGGSLTDVLEFLMHRKVHFHEEHISYLVRECLQGLEYMHGLRRLHRDIKSDNVLLSLKGGVKLADFGFSVELTDERTKRHSCVGTPYWMAPELIKSTDYDYKVDIWSLGILAIECAEWEPPLLHTKPMKAMYLIATNDPPSLKEGKTWSAEFRDFLSQCLVKNAARRAPASRLLKHPWIQKACSADDMAAILTAVRMNKLKKKNEQRRAAAAAAAGRKA</sequence>
<evidence type="ECO:0000256" key="7">
    <source>
        <dbReference type="ARBA" id="ARBA00022741"/>
    </source>
</evidence>
<keyword evidence="10" id="KW-0460">Magnesium</keyword>
<dbReference type="GO" id="GO:0005524">
    <property type="term" value="F:ATP binding"/>
    <property type="evidence" value="ECO:0007669"/>
    <property type="project" value="UniProtKB-UniRule"/>
</dbReference>
<evidence type="ECO:0000256" key="3">
    <source>
        <dbReference type="ARBA" id="ARBA00012513"/>
    </source>
</evidence>
<comment type="similarity">
    <text evidence="2">Belongs to the protein kinase superfamily. STE Ser/Thr protein kinase family. STE20 subfamily.</text>
</comment>
<evidence type="ECO:0000256" key="1">
    <source>
        <dbReference type="ARBA" id="ARBA00001946"/>
    </source>
</evidence>
<feature type="region of interest" description="Disordered" evidence="14">
    <location>
        <begin position="21"/>
        <end position="93"/>
    </location>
</feature>
<dbReference type="EMBL" id="HBHW01026103">
    <property type="protein sequence ID" value="CAE0052299.1"/>
    <property type="molecule type" value="Transcribed_RNA"/>
</dbReference>
<feature type="compositionally biased region" description="Low complexity" evidence="14">
    <location>
        <begin position="215"/>
        <end position="229"/>
    </location>
</feature>
<dbReference type="Pfam" id="PF00069">
    <property type="entry name" value="Pkinase"/>
    <property type="match status" value="1"/>
</dbReference>
<name>A0A7S2ZVU8_9RHOD</name>
<evidence type="ECO:0000256" key="9">
    <source>
        <dbReference type="ARBA" id="ARBA00022840"/>
    </source>
</evidence>
<evidence type="ECO:0000256" key="14">
    <source>
        <dbReference type="SAM" id="MobiDB-lite"/>
    </source>
</evidence>
<evidence type="ECO:0000256" key="6">
    <source>
        <dbReference type="ARBA" id="ARBA00022723"/>
    </source>
</evidence>